<dbReference type="EMBL" id="RCBY01000343">
    <property type="protein sequence ID" value="RQH23318.1"/>
    <property type="molecule type" value="Genomic_DNA"/>
</dbReference>
<organism evidence="1 2">
    <name type="scientific">Okeania hirsuta</name>
    <dbReference type="NCBI Taxonomy" id="1458930"/>
    <lineage>
        <taxon>Bacteria</taxon>
        <taxon>Bacillati</taxon>
        <taxon>Cyanobacteriota</taxon>
        <taxon>Cyanophyceae</taxon>
        <taxon>Oscillatoriophycideae</taxon>
        <taxon>Oscillatoriales</taxon>
        <taxon>Microcoleaceae</taxon>
        <taxon>Okeania</taxon>
    </lineage>
</organism>
<name>A0A3N6NVT1_9CYAN</name>
<comment type="caution">
    <text evidence="1">The sequence shown here is derived from an EMBL/GenBank/DDBJ whole genome shotgun (WGS) entry which is preliminary data.</text>
</comment>
<evidence type="ECO:0000313" key="1">
    <source>
        <dbReference type="EMBL" id="RQH23318.1"/>
    </source>
</evidence>
<dbReference type="AlphaFoldDB" id="A0A3N6NVT1"/>
<evidence type="ECO:0000313" key="2">
    <source>
        <dbReference type="Proteomes" id="UP000269154"/>
    </source>
</evidence>
<gene>
    <name evidence="1" type="ORF">D5R40_30450</name>
</gene>
<sequence length="73" mass="8250">MGVGDVCFLLQLLSAPDYSVLVQIFWRTIKSPPSRLSTIFLAKSKKSPSFFQLLPEIAIDIDTSNQLLENFIF</sequence>
<keyword evidence="2" id="KW-1185">Reference proteome</keyword>
<protein>
    <submittedName>
        <fullName evidence="1">Uncharacterized protein</fullName>
    </submittedName>
</protein>
<reference evidence="1 2" key="1">
    <citation type="journal article" date="2018" name="ACS Chem. Biol.">
        <title>Ketoreductase domain dysfunction expands chemodiversity: malyngamide biosynthesis in the cyanobacterium Okeania hirsuta.</title>
        <authorList>
            <person name="Moss N.A."/>
            <person name="Leao T."/>
            <person name="Rankin M."/>
            <person name="McCullough T.M."/>
            <person name="Qu P."/>
            <person name="Korobeynikov A."/>
            <person name="Smith J.L."/>
            <person name="Gerwick L."/>
            <person name="Gerwick W.H."/>
        </authorList>
    </citation>
    <scope>NUCLEOTIDE SEQUENCE [LARGE SCALE GENOMIC DNA]</scope>
    <source>
        <strain evidence="1 2">PAB10Feb10-1</strain>
    </source>
</reference>
<accession>A0A3N6NVT1</accession>
<dbReference type="Proteomes" id="UP000269154">
    <property type="component" value="Unassembled WGS sequence"/>
</dbReference>
<proteinExistence type="predicted"/>